<dbReference type="InterPro" id="IPR025645">
    <property type="entry name" value="DUF4349"/>
</dbReference>
<sequence length="299" mass="33564">MKNSKFSIVLSSLILLTFAGCNKTETSGSGDQMSKVDQTAAMSEVSDSISSVASAQVKDKQFIKSADVNIEVKDVYDATIFIENTLKNLGGFVTSSQLNSQTISENTFTISDEKSMLVRKFQADNSMEVRVPTEKLADLLQSINDKKVFLNSRIIVAEDVTANIKLAELEAIRNKKTATKIEKLNNDKGKVTMADDNDQIGNYQKISSFEMKDQIKYSNVKIYITEPQLRIAQIPVANIQNLDDQYKYNFFYDAKNALVEGFYLIQKLILGLLKIWPLVLAGVVVTFFYRKRKITSNKV</sequence>
<protein>
    <submittedName>
        <fullName evidence="4">DUF4349 domain-containing protein</fullName>
    </submittedName>
</protein>
<dbReference type="AlphaFoldDB" id="A0A3G8XKM5"/>
<evidence type="ECO:0000256" key="2">
    <source>
        <dbReference type="SAM" id="SignalP"/>
    </source>
</evidence>
<feature type="domain" description="DUF4349" evidence="3">
    <location>
        <begin position="61"/>
        <end position="164"/>
    </location>
</feature>
<name>A0A3G8XKM5_9FLAO</name>
<keyword evidence="5" id="KW-1185">Reference proteome</keyword>
<dbReference type="OrthoDB" id="8704559at2"/>
<gene>
    <name evidence="4" type="ORF">EIB73_11335</name>
</gene>
<dbReference type="Pfam" id="PF14257">
    <property type="entry name" value="DUF4349"/>
    <property type="match status" value="1"/>
</dbReference>
<keyword evidence="1" id="KW-0472">Membrane</keyword>
<evidence type="ECO:0000259" key="3">
    <source>
        <dbReference type="Pfam" id="PF14257"/>
    </source>
</evidence>
<feature type="transmembrane region" description="Helical" evidence="1">
    <location>
        <begin position="268"/>
        <end position="289"/>
    </location>
</feature>
<keyword evidence="2" id="KW-0732">Signal</keyword>
<dbReference type="KEGG" id="ccas:EIB73_11335"/>
<keyword evidence="1" id="KW-1133">Transmembrane helix</keyword>
<accession>A0A3G8XKM5</accession>
<evidence type="ECO:0000256" key="1">
    <source>
        <dbReference type="SAM" id="Phobius"/>
    </source>
</evidence>
<proteinExistence type="predicted"/>
<organism evidence="4 5">
    <name type="scientific">Kaistella carnis</name>
    <dbReference type="NCBI Taxonomy" id="1241979"/>
    <lineage>
        <taxon>Bacteria</taxon>
        <taxon>Pseudomonadati</taxon>
        <taxon>Bacteroidota</taxon>
        <taxon>Flavobacteriia</taxon>
        <taxon>Flavobacteriales</taxon>
        <taxon>Weeksellaceae</taxon>
        <taxon>Chryseobacterium group</taxon>
        <taxon>Kaistella</taxon>
    </lineage>
</organism>
<evidence type="ECO:0000313" key="4">
    <source>
        <dbReference type="EMBL" id="AZI33742.1"/>
    </source>
</evidence>
<feature type="signal peptide" evidence="2">
    <location>
        <begin position="1"/>
        <end position="19"/>
    </location>
</feature>
<dbReference type="Proteomes" id="UP000270185">
    <property type="component" value="Chromosome"/>
</dbReference>
<dbReference type="RefSeq" id="WP_125025382.1">
    <property type="nucleotide sequence ID" value="NZ_CP034159.1"/>
</dbReference>
<keyword evidence="1" id="KW-0812">Transmembrane</keyword>
<dbReference type="EMBL" id="CP034159">
    <property type="protein sequence ID" value="AZI33742.1"/>
    <property type="molecule type" value="Genomic_DNA"/>
</dbReference>
<evidence type="ECO:0000313" key="5">
    <source>
        <dbReference type="Proteomes" id="UP000270185"/>
    </source>
</evidence>
<feature type="chain" id="PRO_5018293188" evidence="2">
    <location>
        <begin position="20"/>
        <end position="299"/>
    </location>
</feature>
<dbReference type="PROSITE" id="PS51257">
    <property type="entry name" value="PROKAR_LIPOPROTEIN"/>
    <property type="match status" value="1"/>
</dbReference>
<reference evidence="5" key="1">
    <citation type="submission" date="2018-11" db="EMBL/GenBank/DDBJ databases">
        <title>Proposal to divide the Flavobacteriaceae and reorganize its genera based on Amino Acid Identity values calculated from whole genome sequences.</title>
        <authorList>
            <person name="Nicholson A.C."/>
            <person name="Gulvik C.A."/>
            <person name="Whitney A.M."/>
            <person name="Humrighouse B.W."/>
            <person name="Bell M."/>
            <person name="Holmes B."/>
            <person name="Steigerwalt A.G."/>
            <person name="Villarma A."/>
            <person name="Sheth M."/>
            <person name="Batra D."/>
            <person name="Pryor J."/>
            <person name="Bernardet J.-F."/>
            <person name="Hugo C."/>
            <person name="Kampfer P."/>
            <person name="Newman J.D."/>
            <person name="McQuiston J.R."/>
        </authorList>
    </citation>
    <scope>NUCLEOTIDE SEQUENCE [LARGE SCALE GENOMIC DNA]</scope>
    <source>
        <strain evidence="5">G0081</strain>
    </source>
</reference>